<feature type="compositionally biased region" description="Basic and acidic residues" evidence="1">
    <location>
        <begin position="57"/>
        <end position="68"/>
    </location>
</feature>
<comment type="caution">
    <text evidence="2">The sequence shown here is derived from an EMBL/GenBank/DDBJ whole genome shotgun (WGS) entry which is preliminary data.</text>
</comment>
<gene>
    <name evidence="2" type="ORF">OSTQU699_LOCUS1377</name>
</gene>
<dbReference type="Proteomes" id="UP000708148">
    <property type="component" value="Unassembled WGS sequence"/>
</dbReference>
<dbReference type="Pfam" id="PF15375">
    <property type="entry name" value="FSAF1"/>
    <property type="match status" value="1"/>
</dbReference>
<proteinExistence type="predicted"/>
<accession>A0A8S1ILZ7</accession>
<organism evidence="2 3">
    <name type="scientific">Ostreobium quekettii</name>
    <dbReference type="NCBI Taxonomy" id="121088"/>
    <lineage>
        <taxon>Eukaryota</taxon>
        <taxon>Viridiplantae</taxon>
        <taxon>Chlorophyta</taxon>
        <taxon>core chlorophytes</taxon>
        <taxon>Ulvophyceae</taxon>
        <taxon>TCBD clade</taxon>
        <taxon>Bryopsidales</taxon>
        <taxon>Ostreobineae</taxon>
        <taxon>Ostreobiaceae</taxon>
        <taxon>Ostreobium</taxon>
    </lineage>
</organism>
<protein>
    <submittedName>
        <fullName evidence="2">Uncharacterized protein</fullName>
    </submittedName>
</protein>
<evidence type="ECO:0000313" key="3">
    <source>
        <dbReference type="Proteomes" id="UP000708148"/>
    </source>
</evidence>
<keyword evidence="3" id="KW-1185">Reference proteome</keyword>
<dbReference type="InterPro" id="IPR027973">
    <property type="entry name" value="FSAF1-like"/>
</dbReference>
<sequence>MEQVAGELSRRGEAFLALFSDAEEREAQAAVGAGPSAYSDHQQGGALDADAQDCDEQGMKEVKKVPRRAEKHRGGKKSKAKTASSTEQLPWQGGLESSEKLDRASALAAERRNFMSGKTEKIHSSTPAPEVNEPRKGQIELPEAVSLKQQIEKLEYEVYTYGAKSLTKKERKRFKEEQWTKLGGKPKKREKIPVKAGINLLRKRENERREKLAQGVPLSGVDRRKPKKRRTR</sequence>
<name>A0A8S1ILZ7_9CHLO</name>
<evidence type="ECO:0000313" key="2">
    <source>
        <dbReference type="EMBL" id="CAD7696016.1"/>
    </source>
</evidence>
<dbReference type="AlphaFoldDB" id="A0A8S1ILZ7"/>
<reference evidence="2" key="1">
    <citation type="submission" date="2020-12" db="EMBL/GenBank/DDBJ databases">
        <authorList>
            <person name="Iha C."/>
        </authorList>
    </citation>
    <scope>NUCLEOTIDE SEQUENCE</scope>
</reference>
<feature type="compositionally biased region" description="Basic and acidic residues" evidence="1">
    <location>
        <begin position="97"/>
        <end position="123"/>
    </location>
</feature>
<feature type="compositionally biased region" description="Basic and acidic residues" evidence="1">
    <location>
        <begin position="203"/>
        <end position="212"/>
    </location>
</feature>
<evidence type="ECO:0000256" key="1">
    <source>
        <dbReference type="SAM" id="MobiDB-lite"/>
    </source>
</evidence>
<feature type="region of interest" description="Disordered" evidence="1">
    <location>
        <begin position="26"/>
        <end position="137"/>
    </location>
</feature>
<feature type="compositionally biased region" description="Basic residues" evidence="1">
    <location>
        <begin position="69"/>
        <end position="80"/>
    </location>
</feature>
<feature type="region of interest" description="Disordered" evidence="1">
    <location>
        <begin position="203"/>
        <end position="232"/>
    </location>
</feature>
<dbReference type="EMBL" id="CAJHUC010000422">
    <property type="protein sequence ID" value="CAD7696016.1"/>
    <property type="molecule type" value="Genomic_DNA"/>
</dbReference>